<dbReference type="PANTHER" id="PTHR36434:SF1">
    <property type="entry name" value="MEMBRANE PROTEASE YUGP-RELATED"/>
    <property type="match status" value="1"/>
</dbReference>
<evidence type="ECO:0000313" key="2">
    <source>
        <dbReference type="EMBL" id="MFD0751978.1"/>
    </source>
</evidence>
<feature type="transmembrane region" description="Helical" evidence="1">
    <location>
        <begin position="158"/>
        <end position="178"/>
    </location>
</feature>
<feature type="transmembrane region" description="Helical" evidence="1">
    <location>
        <begin position="211"/>
        <end position="234"/>
    </location>
</feature>
<comment type="caution">
    <text evidence="2">The sequence shown here is derived from an EMBL/GenBank/DDBJ whole genome shotgun (WGS) entry which is preliminary data.</text>
</comment>
<dbReference type="InterPro" id="IPR007395">
    <property type="entry name" value="Zn_peptidase_2"/>
</dbReference>
<name>A0ABW2Z1M6_9SPHI</name>
<feature type="transmembrane region" description="Helical" evidence="1">
    <location>
        <begin position="6"/>
        <end position="30"/>
    </location>
</feature>
<reference evidence="3" key="1">
    <citation type="journal article" date="2019" name="Int. J. Syst. Evol. Microbiol.">
        <title>The Global Catalogue of Microorganisms (GCM) 10K type strain sequencing project: providing services to taxonomists for standard genome sequencing and annotation.</title>
        <authorList>
            <consortium name="The Broad Institute Genomics Platform"/>
            <consortium name="The Broad Institute Genome Sequencing Center for Infectious Disease"/>
            <person name="Wu L."/>
            <person name="Ma J."/>
        </authorList>
    </citation>
    <scope>NUCLEOTIDE SEQUENCE [LARGE SCALE GENOMIC DNA]</scope>
    <source>
        <strain evidence="3">CCUG 63418</strain>
    </source>
</reference>
<keyword evidence="1" id="KW-1133">Transmembrane helix</keyword>
<dbReference type="PANTHER" id="PTHR36434">
    <property type="entry name" value="MEMBRANE PROTEASE YUGP-RELATED"/>
    <property type="match status" value="1"/>
</dbReference>
<dbReference type="Pfam" id="PF04298">
    <property type="entry name" value="Zn_peptidase_2"/>
    <property type="match status" value="1"/>
</dbReference>
<keyword evidence="1" id="KW-0812">Transmembrane</keyword>
<sequence>MNQLSIILGFISYGSAWVLMIAIAVISFIVQWRFKSKFKQYSEMGLSSGLSGKDVAERMLRDNGIYDVQVVSVEGQLTDHYNPETRTVNLSPDVYNSRSVAAAAVAAHECGHAVQHAKGYSWLSLRTTLVPVTNVANTLVQITLFIGVMLFFFMHNPLVLAIGVAALAVVTVFSFITLPVEFDASNRALAWLNNNYNVMQTRDEHEQAKDALWWAAMTYVVAALASLATLLYYASMLLNRRD</sequence>
<evidence type="ECO:0000313" key="3">
    <source>
        <dbReference type="Proteomes" id="UP001596958"/>
    </source>
</evidence>
<dbReference type="Proteomes" id="UP001596958">
    <property type="component" value="Unassembled WGS sequence"/>
</dbReference>
<keyword evidence="3" id="KW-1185">Reference proteome</keyword>
<dbReference type="RefSeq" id="WP_377102299.1">
    <property type="nucleotide sequence ID" value="NZ_JBHTHU010000022.1"/>
</dbReference>
<organism evidence="2 3">
    <name type="scientific">Mucilaginibacter calamicampi</name>
    <dbReference type="NCBI Taxonomy" id="1302352"/>
    <lineage>
        <taxon>Bacteria</taxon>
        <taxon>Pseudomonadati</taxon>
        <taxon>Bacteroidota</taxon>
        <taxon>Sphingobacteriia</taxon>
        <taxon>Sphingobacteriales</taxon>
        <taxon>Sphingobacteriaceae</taxon>
        <taxon>Mucilaginibacter</taxon>
    </lineage>
</organism>
<gene>
    <name evidence="2" type="ORF">ACFQZS_17625</name>
</gene>
<keyword evidence="1" id="KW-0472">Membrane</keyword>
<proteinExistence type="predicted"/>
<protein>
    <submittedName>
        <fullName evidence="2">Zinc metallopeptidase</fullName>
    </submittedName>
</protein>
<evidence type="ECO:0000256" key="1">
    <source>
        <dbReference type="SAM" id="Phobius"/>
    </source>
</evidence>
<feature type="transmembrane region" description="Helical" evidence="1">
    <location>
        <begin position="128"/>
        <end position="152"/>
    </location>
</feature>
<dbReference type="EMBL" id="JBHTHU010000022">
    <property type="protein sequence ID" value="MFD0751978.1"/>
    <property type="molecule type" value="Genomic_DNA"/>
</dbReference>
<accession>A0ABW2Z1M6</accession>